<sequence length="348" mass="41043">MMKWFWKYVFPGLFGLFIYANIRVINDTVAHFRFWRRDWMITAIEVIFCIGTGYIMLFAFDKLFQRFDKRLQHTINFKIILQELGWVIIITEVTNNAIFTPVAALTDDGLSWGDFATINIIPLLFCLVYYTVVRSSKLLQAYVNNKLLLEKMTNDHLQTELKFLKAQYHPHFLFNALNTVYFQMDDNVAEAKKSIEKFSELLRYQLYDQQQTVPVNQELHYLHNFIDLQKVRSSDKLQLQVHFDQALNSEQIYPLLFLPLVENAFKYVGGDYCITIEARKENDRICFMVENSIPIETAWIKENSSQPRNGIGLENLQRRLELLYPAKHTFTVVKKDTSFFAQIQLQVP</sequence>
<dbReference type="InterPro" id="IPR036890">
    <property type="entry name" value="HATPase_C_sf"/>
</dbReference>
<evidence type="ECO:0000313" key="3">
    <source>
        <dbReference type="EMBL" id="THU32480.1"/>
    </source>
</evidence>
<evidence type="ECO:0000256" key="1">
    <source>
        <dbReference type="SAM" id="Phobius"/>
    </source>
</evidence>
<dbReference type="RefSeq" id="WP_136580322.1">
    <property type="nucleotide sequence ID" value="NZ_STFF01000011.1"/>
</dbReference>
<accession>A0A4S8HBZ9</accession>
<evidence type="ECO:0000259" key="2">
    <source>
        <dbReference type="Pfam" id="PF06580"/>
    </source>
</evidence>
<comment type="caution">
    <text evidence="3">The sequence shown here is derived from an EMBL/GenBank/DDBJ whole genome shotgun (WGS) entry which is preliminary data.</text>
</comment>
<dbReference type="OrthoDB" id="9792992at2"/>
<dbReference type="GO" id="GO:0000155">
    <property type="term" value="F:phosphorelay sensor kinase activity"/>
    <property type="evidence" value="ECO:0007669"/>
    <property type="project" value="InterPro"/>
</dbReference>
<evidence type="ECO:0000313" key="4">
    <source>
        <dbReference type="Proteomes" id="UP000306918"/>
    </source>
</evidence>
<gene>
    <name evidence="3" type="ORF">FAM09_27185</name>
</gene>
<protein>
    <submittedName>
        <fullName evidence="3">Histidine kinase</fullName>
    </submittedName>
</protein>
<keyword evidence="1" id="KW-0812">Transmembrane</keyword>
<organism evidence="3 4">
    <name type="scientific">Niastella caeni</name>
    <dbReference type="NCBI Taxonomy" id="2569763"/>
    <lineage>
        <taxon>Bacteria</taxon>
        <taxon>Pseudomonadati</taxon>
        <taxon>Bacteroidota</taxon>
        <taxon>Chitinophagia</taxon>
        <taxon>Chitinophagales</taxon>
        <taxon>Chitinophagaceae</taxon>
        <taxon>Niastella</taxon>
    </lineage>
</organism>
<feature type="transmembrane region" description="Helical" evidence="1">
    <location>
        <begin position="5"/>
        <end position="22"/>
    </location>
</feature>
<name>A0A4S8HBZ9_9BACT</name>
<keyword evidence="1" id="KW-0472">Membrane</keyword>
<dbReference type="GO" id="GO:0016020">
    <property type="term" value="C:membrane"/>
    <property type="evidence" value="ECO:0007669"/>
    <property type="project" value="InterPro"/>
</dbReference>
<dbReference type="PANTHER" id="PTHR34220:SF7">
    <property type="entry name" value="SENSOR HISTIDINE KINASE YPDA"/>
    <property type="match status" value="1"/>
</dbReference>
<reference evidence="3 4" key="1">
    <citation type="submission" date="2019-04" db="EMBL/GenBank/DDBJ databases">
        <title>Niastella caeni sp. nov., isolated from activated sludge.</title>
        <authorList>
            <person name="Sheng M."/>
        </authorList>
    </citation>
    <scope>NUCLEOTIDE SEQUENCE [LARGE SCALE GENOMIC DNA]</scope>
    <source>
        <strain evidence="3 4">HX-2-15</strain>
    </source>
</reference>
<keyword evidence="4" id="KW-1185">Reference proteome</keyword>
<dbReference type="Pfam" id="PF06580">
    <property type="entry name" value="His_kinase"/>
    <property type="match status" value="1"/>
</dbReference>
<feature type="transmembrane region" description="Helical" evidence="1">
    <location>
        <begin position="42"/>
        <end position="64"/>
    </location>
</feature>
<dbReference type="PANTHER" id="PTHR34220">
    <property type="entry name" value="SENSOR HISTIDINE KINASE YPDA"/>
    <property type="match status" value="1"/>
</dbReference>
<dbReference type="SUPFAM" id="SSF55874">
    <property type="entry name" value="ATPase domain of HSP90 chaperone/DNA topoisomerase II/histidine kinase"/>
    <property type="match status" value="1"/>
</dbReference>
<dbReference type="EMBL" id="STFF01000011">
    <property type="protein sequence ID" value="THU32480.1"/>
    <property type="molecule type" value="Genomic_DNA"/>
</dbReference>
<feature type="transmembrane region" description="Helical" evidence="1">
    <location>
        <begin position="84"/>
        <end position="104"/>
    </location>
</feature>
<proteinExistence type="predicted"/>
<dbReference type="InterPro" id="IPR050640">
    <property type="entry name" value="Bact_2-comp_sensor_kinase"/>
</dbReference>
<dbReference type="Gene3D" id="3.30.565.10">
    <property type="entry name" value="Histidine kinase-like ATPase, C-terminal domain"/>
    <property type="match status" value="1"/>
</dbReference>
<dbReference type="AlphaFoldDB" id="A0A4S8HBZ9"/>
<feature type="transmembrane region" description="Helical" evidence="1">
    <location>
        <begin position="110"/>
        <end position="132"/>
    </location>
</feature>
<feature type="domain" description="Signal transduction histidine kinase internal region" evidence="2">
    <location>
        <begin position="159"/>
        <end position="237"/>
    </location>
</feature>
<keyword evidence="3" id="KW-0418">Kinase</keyword>
<keyword evidence="1" id="KW-1133">Transmembrane helix</keyword>
<dbReference type="InterPro" id="IPR010559">
    <property type="entry name" value="Sig_transdc_His_kin_internal"/>
</dbReference>
<keyword evidence="3" id="KW-0808">Transferase</keyword>
<dbReference type="Proteomes" id="UP000306918">
    <property type="component" value="Unassembled WGS sequence"/>
</dbReference>